<protein>
    <recommendedName>
        <fullName evidence="3">Vacuolar protein-sorting-associated protein 25</fullName>
    </recommendedName>
    <alternativeName>
        <fullName evidence="7">ESCRT-II complex subunit VPS25</fullName>
    </alternativeName>
</protein>
<dbReference type="GO" id="GO:0000814">
    <property type="term" value="C:ESCRT II complex"/>
    <property type="evidence" value="ECO:0007669"/>
    <property type="project" value="InterPro"/>
</dbReference>
<organism evidence="8 9">
    <name type="scientific">Hypsibius exemplaris</name>
    <name type="common">Freshwater tardigrade</name>
    <dbReference type="NCBI Taxonomy" id="2072580"/>
    <lineage>
        <taxon>Eukaryota</taxon>
        <taxon>Metazoa</taxon>
        <taxon>Ecdysozoa</taxon>
        <taxon>Tardigrada</taxon>
        <taxon>Eutardigrada</taxon>
        <taxon>Parachela</taxon>
        <taxon>Hypsibioidea</taxon>
        <taxon>Hypsibiidae</taxon>
        <taxon>Hypsibius</taxon>
    </lineage>
</organism>
<dbReference type="PANTHER" id="PTHR13149:SF0">
    <property type="entry name" value="VACUOLAR PROTEIN-SORTING-ASSOCIATED PROTEIN 25"/>
    <property type="match status" value="1"/>
</dbReference>
<dbReference type="FunFam" id="1.10.10.570:FF:000001">
    <property type="entry name" value="vacuolar protein-sorting-associated protein 25"/>
    <property type="match status" value="1"/>
</dbReference>
<evidence type="ECO:0000256" key="5">
    <source>
        <dbReference type="ARBA" id="ARBA00022490"/>
    </source>
</evidence>
<dbReference type="FunFam" id="1.10.10.10:FF:000141">
    <property type="entry name" value="vacuolar protein-sorting-associated protein 25"/>
    <property type="match status" value="1"/>
</dbReference>
<evidence type="ECO:0000313" key="9">
    <source>
        <dbReference type="Proteomes" id="UP000192578"/>
    </source>
</evidence>
<comment type="subcellular location">
    <subcellularLocation>
        <location evidence="1">Cytoplasm</location>
    </subcellularLocation>
</comment>
<keyword evidence="9" id="KW-1185">Reference proteome</keyword>
<dbReference type="AlphaFoldDB" id="A0A9X6RLB9"/>
<comment type="similarity">
    <text evidence="2">Belongs to the VPS25 family.</text>
</comment>
<dbReference type="Pfam" id="PF05871">
    <property type="entry name" value="ESCRT-II"/>
    <property type="match status" value="1"/>
</dbReference>
<accession>A0A9X6RLB9</accession>
<keyword evidence="6" id="KW-0653">Protein transport</keyword>
<gene>
    <name evidence="8" type="ORF">BV898_16066</name>
</gene>
<proteinExistence type="inferred from homology"/>
<keyword evidence="4" id="KW-0813">Transport</keyword>
<dbReference type="InterPro" id="IPR036388">
    <property type="entry name" value="WH-like_DNA-bd_sf"/>
</dbReference>
<comment type="caution">
    <text evidence="8">The sequence shown here is derived from an EMBL/GenBank/DDBJ whole genome shotgun (WGS) entry which is preliminary data.</text>
</comment>
<dbReference type="Gene3D" id="1.10.10.570">
    <property type="entry name" value="Winged helix' DNA-binding domain. Chain C. Domain 1"/>
    <property type="match status" value="1"/>
</dbReference>
<dbReference type="EMBL" id="MTYJ01000232">
    <property type="protein sequence ID" value="OWA51591.1"/>
    <property type="molecule type" value="Genomic_DNA"/>
</dbReference>
<dbReference type="OrthoDB" id="245150at2759"/>
<keyword evidence="5" id="KW-0963">Cytoplasm</keyword>
<dbReference type="Proteomes" id="UP000192578">
    <property type="component" value="Unassembled WGS sequence"/>
</dbReference>
<sequence>MASKERFEMPWQYNFPPFFTLQPNLDTRKLQLEAWSALILKYFRSHRLHIIDVNEAQSSPLFHNVSLNRKLSTETIQLILEELRRTGHLEWMDKQKRRGWILWRSVDDWAKLLYRWAIDNGMSNTVCTLYDLLHGHDTADEEFHNMDQDLMQRALKALELQKKAEVISMDGNIGVKFF</sequence>
<evidence type="ECO:0000313" key="8">
    <source>
        <dbReference type="EMBL" id="OWA51591.1"/>
    </source>
</evidence>
<dbReference type="InterPro" id="IPR008570">
    <property type="entry name" value="ESCRT-II_cplx_Vps25-sub"/>
</dbReference>
<evidence type="ECO:0000256" key="1">
    <source>
        <dbReference type="ARBA" id="ARBA00004496"/>
    </source>
</evidence>
<dbReference type="GO" id="GO:0016236">
    <property type="term" value="P:macroautophagy"/>
    <property type="evidence" value="ECO:0007669"/>
    <property type="project" value="UniProtKB-ARBA"/>
</dbReference>
<dbReference type="SUPFAM" id="SSF46785">
    <property type="entry name" value="Winged helix' DNA-binding domain"/>
    <property type="match status" value="2"/>
</dbReference>
<dbReference type="GO" id="GO:0005198">
    <property type="term" value="F:structural molecule activity"/>
    <property type="evidence" value="ECO:0007669"/>
    <property type="project" value="TreeGrafter"/>
</dbReference>
<reference evidence="9" key="1">
    <citation type="submission" date="2017-01" db="EMBL/GenBank/DDBJ databases">
        <title>Comparative genomics of anhydrobiosis in the tardigrade Hypsibius dujardini.</title>
        <authorList>
            <person name="Yoshida Y."/>
            <person name="Koutsovoulos G."/>
            <person name="Laetsch D."/>
            <person name="Stevens L."/>
            <person name="Kumar S."/>
            <person name="Horikawa D."/>
            <person name="Ishino K."/>
            <person name="Komine S."/>
            <person name="Tomita M."/>
            <person name="Blaxter M."/>
            <person name="Arakawa K."/>
        </authorList>
    </citation>
    <scope>NUCLEOTIDE SEQUENCE [LARGE SCALE GENOMIC DNA]</scope>
    <source>
        <strain evidence="9">Z151</strain>
    </source>
</reference>
<dbReference type="GO" id="GO:0043328">
    <property type="term" value="P:protein transport to vacuole involved in ubiquitin-dependent protein catabolic process via the multivesicular body sorting pathway"/>
    <property type="evidence" value="ECO:0007669"/>
    <property type="project" value="TreeGrafter"/>
</dbReference>
<evidence type="ECO:0000256" key="3">
    <source>
        <dbReference type="ARBA" id="ARBA00017934"/>
    </source>
</evidence>
<evidence type="ECO:0000256" key="7">
    <source>
        <dbReference type="ARBA" id="ARBA00030094"/>
    </source>
</evidence>
<evidence type="ECO:0000256" key="2">
    <source>
        <dbReference type="ARBA" id="ARBA00009674"/>
    </source>
</evidence>
<evidence type="ECO:0000256" key="6">
    <source>
        <dbReference type="ARBA" id="ARBA00022927"/>
    </source>
</evidence>
<evidence type="ECO:0000256" key="4">
    <source>
        <dbReference type="ARBA" id="ARBA00022448"/>
    </source>
</evidence>
<dbReference type="InterPro" id="IPR014041">
    <property type="entry name" value="ESCRT-II_cplx_Vps25-sub_N"/>
</dbReference>
<name>A0A9X6RLB9_HYPEX</name>
<dbReference type="PANTHER" id="PTHR13149">
    <property type="entry name" value="VACUOLAR PROTEIN SORTING-ASSOCIATED PROTEIN VPS25"/>
    <property type="match status" value="1"/>
</dbReference>
<dbReference type="GO" id="GO:0042803">
    <property type="term" value="F:protein homodimerization activity"/>
    <property type="evidence" value="ECO:0007669"/>
    <property type="project" value="TreeGrafter"/>
</dbReference>
<dbReference type="Gene3D" id="1.10.10.10">
    <property type="entry name" value="Winged helix-like DNA-binding domain superfamily/Winged helix DNA-binding domain"/>
    <property type="match status" value="1"/>
</dbReference>
<dbReference type="InterPro" id="IPR036390">
    <property type="entry name" value="WH_DNA-bd_sf"/>
</dbReference>